<accession>A0AC34RF88</accession>
<evidence type="ECO:0000313" key="2">
    <source>
        <dbReference type="WBParaSite" id="JU765_v2.g6366.t1"/>
    </source>
</evidence>
<dbReference type="WBParaSite" id="JU765_v2.g6366.t1">
    <property type="protein sequence ID" value="JU765_v2.g6366.t1"/>
    <property type="gene ID" value="JU765_v2.g6366"/>
</dbReference>
<evidence type="ECO:0000313" key="1">
    <source>
        <dbReference type="Proteomes" id="UP000887576"/>
    </source>
</evidence>
<name>A0AC34RF88_9BILA</name>
<reference evidence="2" key="1">
    <citation type="submission" date="2022-11" db="UniProtKB">
        <authorList>
            <consortium name="WormBaseParasite"/>
        </authorList>
    </citation>
    <scope>IDENTIFICATION</scope>
</reference>
<organism evidence="1 2">
    <name type="scientific">Panagrolaimus sp. JU765</name>
    <dbReference type="NCBI Taxonomy" id="591449"/>
    <lineage>
        <taxon>Eukaryota</taxon>
        <taxon>Metazoa</taxon>
        <taxon>Ecdysozoa</taxon>
        <taxon>Nematoda</taxon>
        <taxon>Chromadorea</taxon>
        <taxon>Rhabditida</taxon>
        <taxon>Tylenchina</taxon>
        <taxon>Panagrolaimomorpha</taxon>
        <taxon>Panagrolaimoidea</taxon>
        <taxon>Panagrolaimidae</taxon>
        <taxon>Panagrolaimus</taxon>
    </lineage>
</organism>
<sequence length="883" mass="97599">MAQLVHFLERTISGTPADQQTTLQFLQEAARDRYPEFISQLSIVLASADVSPYARQAAGLQLKNLLVAKDIETAASNQRRWTECSDQVRSAVKENVLRTLGTETVRPSIAAQCINAIAGIELPFGSWREVIDILKTNITTANGPEKLVESSLEALGYICQDVQPQVIEVKANDILTAIIHGMRSDQPHISVRQAATEALLNALELTKNNFANQDERNIIMRVVCEATQAPDKKVRVTALQCLVKIVSLYYQYMDAYMRDALFAITVDAMKSPENEVILQGIEFWSNICEEELMLTIKEQEAREEGKAPTVVSRYYARGAVSHIMPILLKTLATQEDNDDEDEWVPAKAAGVCIMLLAQCTNDEIVPLVLPFVQEHFGSADWHYREAAIMAFGSILDGPSPNVLDTLVNSALMPLISTLGDAHLSVRDTSAWAIGRVCDTCENLVTKPEVLQSLVPALFNALSQEPRVAFNACWALSSLVKAAYQIARDQGTDESGEPETYVLSPVFMDMVKKLIETTDRPDANEHNLRISGYEALMELIKNSPKDCYCHVQQTTVDVLHRLERLLTIENQLVTSSDRSQLRDVQSLLCATLQSVLRKIHKEDAVLISDPVMIALLHILNRCATGKDAGGVMEDALMAVSTLIEVMGEGFGQYMDQFKPHLVAALRSHDEHLVCQAAIGVVSDLCHAFGPKIAPLMDEFVQLLLEILQDTNVKHAVKPYALGCFSDIAIALGPGYFRYLEITVKYLMNAVIAAQITNEDDYEQVDYVESLRENCVSGFTGIVQAMRNTPEGMQQLHPYIPEMVKLITMVAESGNLSSDSLQGSTCGLIGDLMGVLGKDILPLLNSDAINGLLQRCRRSKNNKAKSLGVWASRELSHLKRQANIN</sequence>
<dbReference type="Proteomes" id="UP000887576">
    <property type="component" value="Unplaced"/>
</dbReference>
<proteinExistence type="predicted"/>
<protein>
    <submittedName>
        <fullName evidence="2">Importin N-terminal domain-containing protein</fullName>
    </submittedName>
</protein>